<evidence type="ECO:0000256" key="7">
    <source>
        <dbReference type="ARBA" id="ARBA00023002"/>
    </source>
</evidence>
<keyword evidence="5 11" id="KW-0274">FAD</keyword>
<dbReference type="GO" id="GO:0016042">
    <property type="term" value="P:lipid catabolic process"/>
    <property type="evidence" value="ECO:0007669"/>
    <property type="project" value="UniProtKB-UniRule"/>
</dbReference>
<dbReference type="Pfam" id="PF04777">
    <property type="entry name" value="Evr1_Alr"/>
    <property type="match status" value="1"/>
</dbReference>
<dbReference type="Gene3D" id="1.20.120.310">
    <property type="entry name" value="ERV/ALR sulfhydryl oxidase domain"/>
    <property type="match status" value="1"/>
</dbReference>
<evidence type="ECO:0000256" key="1">
    <source>
        <dbReference type="ARBA" id="ARBA00001974"/>
    </source>
</evidence>
<evidence type="ECO:0000313" key="15">
    <source>
        <dbReference type="EMBL" id="KAK1753380.1"/>
    </source>
</evidence>
<dbReference type="EC" id="1.8.3.2" evidence="11"/>
<feature type="active site" description="Proton acceptor" evidence="10">
    <location>
        <position position="405"/>
    </location>
</feature>
<evidence type="ECO:0000256" key="8">
    <source>
        <dbReference type="ARBA" id="ARBA00023098"/>
    </source>
</evidence>
<feature type="compositionally biased region" description="Acidic residues" evidence="12">
    <location>
        <begin position="657"/>
        <end position="666"/>
    </location>
</feature>
<comment type="caution">
    <text evidence="10">Lacks conserved residue(s) required for the propagation of feature annotation.</text>
</comment>
<comment type="catalytic activity">
    <reaction evidence="11">
        <text>2 R'C(R)SH + O2 = R'C(R)S-S(R)CR' + H2O2</text>
        <dbReference type="Rhea" id="RHEA:17357"/>
        <dbReference type="ChEBI" id="CHEBI:15379"/>
        <dbReference type="ChEBI" id="CHEBI:16240"/>
        <dbReference type="ChEBI" id="CHEBI:16520"/>
        <dbReference type="ChEBI" id="CHEBI:17412"/>
        <dbReference type="EC" id="1.8.3.2"/>
    </reaction>
</comment>
<dbReference type="CDD" id="cd07230">
    <property type="entry name" value="Pat_TGL4-5_like"/>
    <property type="match status" value="1"/>
</dbReference>
<keyword evidence="9" id="KW-1015">Disulfide bond</keyword>
<dbReference type="InterPro" id="IPR036774">
    <property type="entry name" value="ERV/ALR_sulphydryl_oxid_sf"/>
</dbReference>
<organism evidence="15 16">
    <name type="scientific">Echria macrotheca</name>
    <dbReference type="NCBI Taxonomy" id="438768"/>
    <lineage>
        <taxon>Eukaryota</taxon>
        <taxon>Fungi</taxon>
        <taxon>Dikarya</taxon>
        <taxon>Ascomycota</taxon>
        <taxon>Pezizomycotina</taxon>
        <taxon>Sordariomycetes</taxon>
        <taxon>Sordariomycetidae</taxon>
        <taxon>Sordariales</taxon>
        <taxon>Schizotheciaceae</taxon>
        <taxon>Echria</taxon>
    </lineage>
</organism>
<evidence type="ECO:0000313" key="16">
    <source>
        <dbReference type="Proteomes" id="UP001239445"/>
    </source>
</evidence>
<keyword evidence="7 11" id="KW-0560">Oxidoreductase</keyword>
<evidence type="ECO:0000256" key="10">
    <source>
        <dbReference type="PROSITE-ProRule" id="PRU01161"/>
    </source>
</evidence>
<comment type="cofactor">
    <cofactor evidence="1 11">
        <name>FAD</name>
        <dbReference type="ChEBI" id="CHEBI:57692"/>
    </cofactor>
</comment>
<dbReference type="GO" id="GO:0005737">
    <property type="term" value="C:cytoplasm"/>
    <property type="evidence" value="ECO:0007669"/>
    <property type="project" value="UniProtKB-ARBA"/>
</dbReference>
<dbReference type="Gene3D" id="3.40.1090.10">
    <property type="entry name" value="Cytosolic phospholipase A2 catalytic domain"/>
    <property type="match status" value="1"/>
</dbReference>
<keyword evidence="8 10" id="KW-0443">Lipid metabolism</keyword>
<dbReference type="GO" id="GO:0004806">
    <property type="term" value="F:triacylglycerol lipase activity"/>
    <property type="evidence" value="ECO:0007669"/>
    <property type="project" value="InterPro"/>
</dbReference>
<dbReference type="FunFam" id="1.20.120.310:FF:000002">
    <property type="entry name" value="Sulfhydryl oxidase"/>
    <property type="match status" value="1"/>
</dbReference>
<dbReference type="Pfam" id="PF11815">
    <property type="entry name" value="DUF3336"/>
    <property type="match status" value="1"/>
</dbReference>
<feature type="active site" description="Nucleophile" evidence="10">
    <location>
        <position position="256"/>
    </location>
</feature>
<keyword evidence="6 10" id="KW-0442">Lipid degradation</keyword>
<dbReference type="AlphaFoldDB" id="A0AAJ0B811"/>
<gene>
    <name evidence="15" type="ORF">QBC47DRAFT_362289</name>
</gene>
<feature type="short sequence motif" description="GXSXG" evidence="10">
    <location>
        <begin position="254"/>
        <end position="258"/>
    </location>
</feature>
<dbReference type="PROSITE" id="PS51324">
    <property type="entry name" value="ERV_ALR"/>
    <property type="match status" value="1"/>
</dbReference>
<dbReference type="Proteomes" id="UP001239445">
    <property type="component" value="Unassembled WGS sequence"/>
</dbReference>
<comment type="caution">
    <text evidence="15">The sequence shown here is derived from an EMBL/GenBank/DDBJ whole genome shotgun (WGS) entry which is preliminary data.</text>
</comment>
<dbReference type="InterPro" id="IPR016035">
    <property type="entry name" value="Acyl_Trfase/lysoPLipase"/>
</dbReference>
<evidence type="ECO:0000256" key="5">
    <source>
        <dbReference type="ARBA" id="ARBA00022827"/>
    </source>
</evidence>
<evidence type="ECO:0000259" key="14">
    <source>
        <dbReference type="PROSITE" id="PS51635"/>
    </source>
</evidence>
<feature type="domain" description="ERV/ALR sulfhydryl oxidase" evidence="13">
    <location>
        <begin position="816"/>
        <end position="916"/>
    </location>
</feature>
<evidence type="ECO:0000256" key="6">
    <source>
        <dbReference type="ARBA" id="ARBA00022963"/>
    </source>
</evidence>
<dbReference type="PANTHER" id="PTHR14226">
    <property type="entry name" value="NEUROPATHY TARGET ESTERASE/SWISS CHEESE D.MELANOGASTER"/>
    <property type="match status" value="1"/>
</dbReference>
<feature type="region of interest" description="Disordered" evidence="12">
    <location>
        <begin position="584"/>
        <end position="666"/>
    </location>
</feature>
<keyword evidence="15" id="KW-0808">Transferase</keyword>
<keyword evidence="3 11" id="KW-0285">Flavoprotein</keyword>
<reference evidence="15" key="1">
    <citation type="submission" date="2023-06" db="EMBL/GenBank/DDBJ databases">
        <title>Genome-scale phylogeny and comparative genomics of the fungal order Sordariales.</title>
        <authorList>
            <consortium name="Lawrence Berkeley National Laboratory"/>
            <person name="Hensen N."/>
            <person name="Bonometti L."/>
            <person name="Westerberg I."/>
            <person name="Brannstrom I.O."/>
            <person name="Guillou S."/>
            <person name="Cros-Aarteil S."/>
            <person name="Calhoun S."/>
            <person name="Haridas S."/>
            <person name="Kuo A."/>
            <person name="Mondo S."/>
            <person name="Pangilinan J."/>
            <person name="Riley R."/>
            <person name="Labutti K."/>
            <person name="Andreopoulos B."/>
            <person name="Lipzen A."/>
            <person name="Chen C."/>
            <person name="Yanf M."/>
            <person name="Daum C."/>
            <person name="Ng V."/>
            <person name="Clum A."/>
            <person name="Steindorff A."/>
            <person name="Ohm R."/>
            <person name="Martin F."/>
            <person name="Silar P."/>
            <person name="Natvig D."/>
            <person name="Lalanne C."/>
            <person name="Gautier V."/>
            <person name="Ament-Velasquez S.L."/>
            <person name="Kruys A."/>
            <person name="Hutchinson M.I."/>
            <person name="Powell A.J."/>
            <person name="Barry K."/>
            <person name="Miller A.N."/>
            <person name="Grigoriev I.V."/>
            <person name="Debuchy R."/>
            <person name="Gladieux P."/>
            <person name="Thoren M.H."/>
            <person name="Johannesson H."/>
        </authorList>
    </citation>
    <scope>NUCLEOTIDE SEQUENCE</scope>
    <source>
        <strain evidence="15">PSN4</strain>
    </source>
</reference>
<protein>
    <recommendedName>
        <fullName evidence="11">Sulfhydryl oxidase</fullName>
        <ecNumber evidence="11">1.8.3.2</ecNumber>
    </recommendedName>
</protein>
<evidence type="ECO:0000256" key="4">
    <source>
        <dbReference type="ARBA" id="ARBA00022801"/>
    </source>
</evidence>
<feature type="region of interest" description="Disordered" evidence="12">
    <location>
        <begin position="920"/>
        <end position="954"/>
    </location>
</feature>
<evidence type="ECO:0000256" key="3">
    <source>
        <dbReference type="ARBA" id="ARBA00022630"/>
    </source>
</evidence>
<dbReference type="InterPro" id="IPR002641">
    <property type="entry name" value="PNPLA_dom"/>
</dbReference>
<dbReference type="GO" id="GO:0016972">
    <property type="term" value="F:thiol oxidase activity"/>
    <property type="evidence" value="ECO:0007669"/>
    <property type="project" value="UniProtKB-EC"/>
</dbReference>
<dbReference type="GO" id="GO:0016740">
    <property type="term" value="F:transferase activity"/>
    <property type="evidence" value="ECO:0007669"/>
    <property type="project" value="UniProtKB-KW"/>
</dbReference>
<comment type="function">
    <text evidence="2">Probable lipid hydrolase.</text>
</comment>
<dbReference type="InterPro" id="IPR050301">
    <property type="entry name" value="NTE"/>
</dbReference>
<dbReference type="PANTHER" id="PTHR14226:SF10">
    <property type="entry name" value="TRIACYLGLYCEROL LIPASE 4-RELATED"/>
    <property type="match status" value="1"/>
</dbReference>
<keyword evidence="4 10" id="KW-0378">Hydrolase</keyword>
<accession>A0AAJ0B811</accession>
<dbReference type="Pfam" id="PF01734">
    <property type="entry name" value="Patatin"/>
    <property type="match status" value="1"/>
</dbReference>
<evidence type="ECO:0000256" key="9">
    <source>
        <dbReference type="ARBA" id="ARBA00023157"/>
    </source>
</evidence>
<dbReference type="EMBL" id="MU839837">
    <property type="protein sequence ID" value="KAK1753380.1"/>
    <property type="molecule type" value="Genomic_DNA"/>
</dbReference>
<evidence type="ECO:0000256" key="2">
    <source>
        <dbReference type="ARBA" id="ARBA00002682"/>
    </source>
</evidence>
<feature type="region of interest" description="Disordered" evidence="12">
    <location>
        <begin position="704"/>
        <end position="733"/>
    </location>
</feature>
<evidence type="ECO:0000256" key="12">
    <source>
        <dbReference type="SAM" id="MobiDB-lite"/>
    </source>
</evidence>
<dbReference type="InterPro" id="IPR017905">
    <property type="entry name" value="ERV/ALR_sulphydryl_oxidase"/>
</dbReference>
<feature type="domain" description="PNPLA" evidence="14">
    <location>
        <begin position="223"/>
        <end position="418"/>
    </location>
</feature>
<dbReference type="PROSITE" id="PS51635">
    <property type="entry name" value="PNPLA"/>
    <property type="match status" value="1"/>
</dbReference>
<dbReference type="SUPFAM" id="SSF69000">
    <property type="entry name" value="FAD-dependent thiol oxidase"/>
    <property type="match status" value="1"/>
</dbReference>
<evidence type="ECO:0000256" key="11">
    <source>
        <dbReference type="RuleBase" id="RU371123"/>
    </source>
</evidence>
<name>A0AAJ0B811_9PEZI</name>
<proteinExistence type="predicted"/>
<dbReference type="GO" id="GO:0006641">
    <property type="term" value="P:triglyceride metabolic process"/>
    <property type="evidence" value="ECO:0007669"/>
    <property type="project" value="UniProtKB-ARBA"/>
</dbReference>
<sequence>MTDLLVQPPTIHVKSAGNGRSSLPLLNTSLAKKKSKAQKQVTFHPLSKIFRETGSLVQYWRDGLTESERADKIRVEERMQVLAVRMRNANTREEWESAAKELDELEGNDEWKLDPSTGDYNPELIERKLAELDDARSSGDTRGMLYLIRNALSRDLGGMGNLDLYRHSYIGTKSLIERYVDSAIKTVEELVNQSTFALPMDMEPKDLLEGMLYARQSFGRSALLLSGGATFGMSHIGVLKALFEARLLPRIISGASAGSIVCAVLCTRKDDEVPDLIARFPYGDLGVFEGEDEGLADHIRRLLTEGNWADISNLTRVMRAWLGDITFQEAYNRTRRICNICVSSASIYELPRLLNYVTAPNVMIWSAVAASCSVPLIFQAAPLLVKDPATAAHVPWNPTPQRWIDGSVDNDLPMTRLTEMFNVNHFIVSQVNPHVVPFLSKDDRLYPATLPGRLRQQQKSQDDGEWLYTLTALAKDEALHRLQFLAELGIFPNLFTKLRCILSQKYSGDITIIPETSVQDLPLILKNPTAEFMKRNCLVGEKATWPKLSRIRDRLAIELALDHAVHALRAWVVFSKSQAGLRRLSSTNPPSLRRGMSGRGNEASGMNSTSRYIHITNRPSSEDAPPETTARRRRSSGASIQLLASQHRKLSQGADEMLTDEQSEEDERLEMATRRIAIPSKPRLKRASKSHSYIRHIKSAMFPTTLPSDEDDMTEFDFSRPLSPQPGKGNDSAVAMGDVAFRKAPGIKLPAYSPLIQDSGKQDSDADEDSDLEPYGVSGGDSGAGFDNGEPKGKVDVAALSDSVLHGGSIAPKLENATAKAELGRASWKLFHTMMSRFPEKPSDDDRLALKTYIQLFARLYPCGDCASHFQKVIAKYPPQTSSRNAAAGWACEVHNVVNKRLKKKLFDCSKIGDFYDCGCGEEEKDKKGAAQGGKQDEIKERTAPKIEKEEGLG</sequence>
<feature type="region of interest" description="Disordered" evidence="12">
    <location>
        <begin position="751"/>
        <end position="791"/>
    </location>
</feature>
<keyword evidence="16" id="KW-1185">Reference proteome</keyword>
<dbReference type="SUPFAM" id="SSF52151">
    <property type="entry name" value="FabD/lysophospholipase-like"/>
    <property type="match status" value="1"/>
</dbReference>
<evidence type="ECO:0000259" key="13">
    <source>
        <dbReference type="PROSITE" id="PS51324"/>
    </source>
</evidence>
<feature type="compositionally biased region" description="Basic and acidic residues" evidence="12">
    <location>
        <begin position="922"/>
        <end position="954"/>
    </location>
</feature>
<dbReference type="InterPro" id="IPR021771">
    <property type="entry name" value="Triacylglycerol_lipase_N"/>
</dbReference>